<name>A0A6H5H1V6_9HEMI</name>
<protein>
    <submittedName>
        <fullName evidence="1">Uncharacterized protein</fullName>
    </submittedName>
</protein>
<keyword evidence="2" id="KW-1185">Reference proteome</keyword>
<dbReference type="InterPro" id="IPR011032">
    <property type="entry name" value="GroES-like_sf"/>
</dbReference>
<accession>A0A6H5H1V6</accession>
<dbReference type="Gene3D" id="3.90.180.10">
    <property type="entry name" value="Medium-chain alcohol dehydrogenases, catalytic domain"/>
    <property type="match status" value="1"/>
</dbReference>
<dbReference type="OrthoDB" id="3941538at2759"/>
<sequence length="211" mass="24339">MEALRFDPKTKELTFEKIPVPKIENDDDVIVEVAYCGICGTDLHILKVVHNLRLLPHCSLPPLRRGRRRKRDRHQARRWICPIFKSQIPRRVQTAGQYIIKTRSSDGAHFLHNLGPEQKLLAGTNRRQNSADGRRHHWQFMVGRSPSSWVQERHRGGAVRYAQRTEPAHGYLDYYKLGIEEFKMKDVQKALGVLEKATAAKAVFAINSNLE</sequence>
<dbReference type="EMBL" id="CADCXU010021815">
    <property type="protein sequence ID" value="CAB0009471.1"/>
    <property type="molecule type" value="Genomic_DNA"/>
</dbReference>
<organism evidence="1 2">
    <name type="scientific">Nesidiocoris tenuis</name>
    <dbReference type="NCBI Taxonomy" id="355587"/>
    <lineage>
        <taxon>Eukaryota</taxon>
        <taxon>Metazoa</taxon>
        <taxon>Ecdysozoa</taxon>
        <taxon>Arthropoda</taxon>
        <taxon>Hexapoda</taxon>
        <taxon>Insecta</taxon>
        <taxon>Pterygota</taxon>
        <taxon>Neoptera</taxon>
        <taxon>Paraneoptera</taxon>
        <taxon>Hemiptera</taxon>
        <taxon>Heteroptera</taxon>
        <taxon>Panheteroptera</taxon>
        <taxon>Cimicomorpha</taxon>
        <taxon>Miridae</taxon>
        <taxon>Dicyphina</taxon>
        <taxon>Nesidiocoris</taxon>
    </lineage>
</organism>
<gene>
    <name evidence="1" type="ORF">NTEN_LOCUS14612</name>
</gene>
<reference evidence="1 2" key="1">
    <citation type="submission" date="2020-02" db="EMBL/GenBank/DDBJ databases">
        <authorList>
            <person name="Ferguson B K."/>
        </authorList>
    </citation>
    <scope>NUCLEOTIDE SEQUENCE [LARGE SCALE GENOMIC DNA]</scope>
</reference>
<dbReference type="Proteomes" id="UP000479000">
    <property type="component" value="Unassembled WGS sequence"/>
</dbReference>
<dbReference type="SUPFAM" id="SSF50129">
    <property type="entry name" value="GroES-like"/>
    <property type="match status" value="1"/>
</dbReference>
<proteinExistence type="predicted"/>
<dbReference type="AlphaFoldDB" id="A0A6H5H1V6"/>
<evidence type="ECO:0000313" key="1">
    <source>
        <dbReference type="EMBL" id="CAB0009471.1"/>
    </source>
</evidence>
<evidence type="ECO:0000313" key="2">
    <source>
        <dbReference type="Proteomes" id="UP000479000"/>
    </source>
</evidence>